<evidence type="ECO:0000256" key="2">
    <source>
        <dbReference type="ARBA" id="ARBA00023125"/>
    </source>
</evidence>
<reference evidence="7 8" key="1">
    <citation type="submission" date="2015-01" db="EMBL/GenBank/DDBJ databases">
        <title>The Genome Sequence of Exophiala sideris CBS121828.</title>
        <authorList>
            <consortium name="The Broad Institute Genomics Platform"/>
            <person name="Cuomo C."/>
            <person name="de Hoog S."/>
            <person name="Gorbushina A."/>
            <person name="Stielow B."/>
            <person name="Teixiera M."/>
            <person name="Abouelleil A."/>
            <person name="Chapman S.B."/>
            <person name="Priest M."/>
            <person name="Young S.K."/>
            <person name="Wortman J."/>
            <person name="Nusbaum C."/>
            <person name="Birren B."/>
        </authorList>
    </citation>
    <scope>NUCLEOTIDE SEQUENCE [LARGE SCALE GENOMIC DNA]</scope>
    <source>
        <strain evidence="7 8">CBS 121828</strain>
    </source>
</reference>
<evidence type="ECO:0000256" key="3">
    <source>
        <dbReference type="ARBA" id="ARBA00023163"/>
    </source>
</evidence>
<dbReference type="Proteomes" id="UP000053599">
    <property type="component" value="Unassembled WGS sequence"/>
</dbReference>
<dbReference type="InterPro" id="IPR036864">
    <property type="entry name" value="Zn2-C6_fun-type_DNA-bd_sf"/>
</dbReference>
<dbReference type="AlphaFoldDB" id="A0A0D1YPD9"/>
<dbReference type="GO" id="GO:0008270">
    <property type="term" value="F:zinc ion binding"/>
    <property type="evidence" value="ECO:0007669"/>
    <property type="project" value="InterPro"/>
</dbReference>
<dbReference type="GO" id="GO:0000981">
    <property type="term" value="F:DNA-binding transcription factor activity, RNA polymerase II-specific"/>
    <property type="evidence" value="ECO:0007669"/>
    <property type="project" value="InterPro"/>
</dbReference>
<dbReference type="CDD" id="cd00067">
    <property type="entry name" value="GAL4"/>
    <property type="match status" value="1"/>
</dbReference>
<keyword evidence="4" id="KW-0539">Nucleus</keyword>
<feature type="region of interest" description="Disordered" evidence="5">
    <location>
        <begin position="88"/>
        <end position="125"/>
    </location>
</feature>
<evidence type="ECO:0000259" key="6">
    <source>
        <dbReference type="PROSITE" id="PS50048"/>
    </source>
</evidence>
<dbReference type="InterPro" id="IPR001138">
    <property type="entry name" value="Zn2Cys6_DnaBD"/>
</dbReference>
<protein>
    <recommendedName>
        <fullName evidence="6">Zn(2)-C6 fungal-type domain-containing protein</fullName>
    </recommendedName>
</protein>
<feature type="region of interest" description="Disordered" evidence="5">
    <location>
        <begin position="138"/>
        <end position="159"/>
    </location>
</feature>
<evidence type="ECO:0000313" key="8">
    <source>
        <dbReference type="Proteomes" id="UP000053599"/>
    </source>
</evidence>
<dbReference type="PROSITE" id="PS50048">
    <property type="entry name" value="ZN2_CY6_FUNGAL_2"/>
    <property type="match status" value="1"/>
</dbReference>
<feature type="compositionally biased region" description="Acidic residues" evidence="5">
    <location>
        <begin position="110"/>
        <end position="121"/>
    </location>
</feature>
<dbReference type="OrthoDB" id="6509908at2759"/>
<dbReference type="PANTHER" id="PTHR47840">
    <property type="entry name" value="ZN(II)2CYS6 TRANSCRIPTION FACTOR (EUROFUNG)-RELATED"/>
    <property type="match status" value="1"/>
</dbReference>
<dbReference type="STRING" id="1016849.A0A0D1YPD9"/>
<gene>
    <name evidence="7" type="ORF">PV11_08743</name>
</gene>
<evidence type="ECO:0000313" key="7">
    <source>
        <dbReference type="EMBL" id="KIV76893.1"/>
    </source>
</evidence>
<name>A0A0D1YPD9_9EURO</name>
<feature type="domain" description="Zn(2)-C6 fungal-type" evidence="6">
    <location>
        <begin position="16"/>
        <end position="56"/>
    </location>
</feature>
<dbReference type="EMBL" id="KN846954">
    <property type="protein sequence ID" value="KIV76893.1"/>
    <property type="molecule type" value="Genomic_DNA"/>
</dbReference>
<keyword evidence="1" id="KW-0805">Transcription regulation</keyword>
<dbReference type="GO" id="GO:0003677">
    <property type="term" value="F:DNA binding"/>
    <property type="evidence" value="ECO:0007669"/>
    <property type="project" value="UniProtKB-KW"/>
</dbReference>
<evidence type="ECO:0000256" key="5">
    <source>
        <dbReference type="SAM" id="MobiDB-lite"/>
    </source>
</evidence>
<dbReference type="SUPFAM" id="SSF57701">
    <property type="entry name" value="Zn2/Cys6 DNA-binding domain"/>
    <property type="match status" value="1"/>
</dbReference>
<dbReference type="Gene3D" id="4.10.240.10">
    <property type="entry name" value="Zn(2)-C6 fungal-type DNA-binding domain"/>
    <property type="match status" value="1"/>
</dbReference>
<dbReference type="CDD" id="cd12148">
    <property type="entry name" value="fungal_TF_MHR"/>
    <property type="match status" value="1"/>
</dbReference>
<keyword evidence="3" id="KW-0804">Transcription</keyword>
<evidence type="ECO:0000256" key="1">
    <source>
        <dbReference type="ARBA" id="ARBA00023015"/>
    </source>
</evidence>
<accession>A0A0D1YPD9</accession>
<evidence type="ECO:0000256" key="4">
    <source>
        <dbReference type="ARBA" id="ARBA00023242"/>
    </source>
</evidence>
<dbReference type="PANTHER" id="PTHR47840:SF3">
    <property type="entry name" value="ZN(II)2CYS6 TRANSCRIPTION FACTOR (EUROFUNG)"/>
    <property type="match status" value="1"/>
</dbReference>
<proteinExistence type="predicted"/>
<dbReference type="HOGENOM" id="CLU_004804_2_3_1"/>
<organism evidence="7 8">
    <name type="scientific">Exophiala sideris</name>
    <dbReference type="NCBI Taxonomy" id="1016849"/>
    <lineage>
        <taxon>Eukaryota</taxon>
        <taxon>Fungi</taxon>
        <taxon>Dikarya</taxon>
        <taxon>Ascomycota</taxon>
        <taxon>Pezizomycotina</taxon>
        <taxon>Eurotiomycetes</taxon>
        <taxon>Chaetothyriomycetidae</taxon>
        <taxon>Chaetothyriales</taxon>
        <taxon>Herpotrichiellaceae</taxon>
        <taxon>Exophiala</taxon>
    </lineage>
</organism>
<sequence length="692" mass="76906">MPPPPGDRKVRAGAKSCTECRRRKIRCLWATESDGQTGSRPMACVECTKHSRSCVSQSVQPRASSGRNVSAKARISHLEREMASLSELVRDKQGSSIGPKTPGFGPTPPDELEDAPDDENVDDTRPPAHLQLLFENLDGEDSTPGHHTLRQQSRGASEAVKRRARSKLQLLLPTKDEVWQVTEFAPAWMAFYHSLFPAFFACRTEEQLRLNYEHMCGSDANPTSVAMYLLYLAITSQQLPANRLVQRPFAKYESVEEFVNSVCTTVRETIVDNDDLAGTAEGLELTVIFIRLLMGRGSIKSTWLIFRRVIALGELIGLPQAFQEVQAARRFVASGQANEAAVSEQSELKAGLWDAICATDRNFSMMLNIPTSTARYKFPLDESIWKDGHISAQAYNYRLSNVCAAVFEIDELFMRRAPEAECYEKVLNADQQLRSLRASAGQDWWQASSEKTLAEHCVGFWHHYILARVHLRPAMVKDIDGQYTYSRKTCWDACQSAIRQFALFRSSVPSGFFVCRILDVQAFTAATFLLLNSKGRSATQHASQGGIEHTLDNGDLLSQVMDCFRSVATEPGSDFAREAVAALTSLQSLVHGDRSSRATSLTLKVPLLGRIHINAPEIQAPTQPPIDADDFVANSNTGNQDFNLASLPTMPDAFSNIDDFSWSFEFDSNPYWSQGLTTDNFGTANETLWMGG</sequence>
<keyword evidence="2" id="KW-0238">DNA-binding</keyword>